<dbReference type="PANTHER" id="PTHR33376:SF5">
    <property type="entry name" value="EXTRACYTOPLASMIC SOLUTE RECEPTOR PROTEIN"/>
    <property type="match status" value="1"/>
</dbReference>
<evidence type="ECO:0000313" key="3">
    <source>
        <dbReference type="EMBL" id="SOE18141.1"/>
    </source>
</evidence>
<accession>A0A286IDJ2</accession>
<sequence>MFKLVRRFISAAMIAGLASGAANAGEWKFNNGLPEGRGESAQLETFADDVAELSGGSLTIDVFHGGSLNLKDNDVARWLPRGAVEMGLVWANYLGRDVPALNAVMIQGSVGSPEELIAALPEIQEIYTEVLAELDIVPTGFMALPLLKASIFCREDPVRTLEDLKTKKLRVWSNDQVETFTKLGVAAQIVGQNDLYVALQTGVVDCAVYPALFAHTISLQEVTKYASYLYPVAGVPYVLGASKGAWEGLSDAEREAVSTAASRVWERTNEYSKAEENEQAARDKLAEQGIEFLEPFSDEDRAKFLDAASQTWLAMAEEAGGKAPEYRQRILDVLGR</sequence>
<proteinExistence type="predicted"/>
<dbReference type="PANTHER" id="PTHR33376">
    <property type="match status" value="1"/>
</dbReference>
<evidence type="ECO:0000256" key="1">
    <source>
        <dbReference type="ARBA" id="ARBA00022729"/>
    </source>
</evidence>
<evidence type="ECO:0000313" key="4">
    <source>
        <dbReference type="Proteomes" id="UP000219465"/>
    </source>
</evidence>
<feature type="chain" id="PRO_5012334921" evidence="2">
    <location>
        <begin position="25"/>
        <end position="336"/>
    </location>
</feature>
<dbReference type="AlphaFoldDB" id="A0A286IDJ2"/>
<dbReference type="NCBIfam" id="NF037995">
    <property type="entry name" value="TRAP_S1"/>
    <property type="match status" value="1"/>
</dbReference>
<keyword evidence="4" id="KW-1185">Reference proteome</keyword>
<dbReference type="Gene3D" id="3.40.190.170">
    <property type="entry name" value="Bacterial extracellular solute-binding protein, family 7"/>
    <property type="match status" value="1"/>
</dbReference>
<feature type="signal peptide" evidence="2">
    <location>
        <begin position="1"/>
        <end position="24"/>
    </location>
</feature>
<dbReference type="Pfam" id="PF03480">
    <property type="entry name" value="DctP"/>
    <property type="match status" value="1"/>
</dbReference>
<dbReference type="RefSeq" id="WP_210421531.1">
    <property type="nucleotide sequence ID" value="NZ_OCPC01000004.1"/>
</dbReference>
<dbReference type="InterPro" id="IPR018389">
    <property type="entry name" value="DctP_fam"/>
</dbReference>
<dbReference type="Proteomes" id="UP000219465">
    <property type="component" value="Unassembled WGS sequence"/>
</dbReference>
<protein>
    <submittedName>
        <fullName evidence="3">TRAP-type C4-dicarboxylate transport system substrate-binding protein</fullName>
    </submittedName>
</protein>
<dbReference type="EMBL" id="OCPC01000004">
    <property type="protein sequence ID" value="SOE18141.1"/>
    <property type="molecule type" value="Genomic_DNA"/>
</dbReference>
<keyword evidence="1 2" id="KW-0732">Signal</keyword>
<dbReference type="InterPro" id="IPR038404">
    <property type="entry name" value="TRAP_DctP_sf"/>
</dbReference>
<organism evidence="3 4">
    <name type="scientific">Hoeflea halophila</name>
    <dbReference type="NCBI Taxonomy" id="714899"/>
    <lineage>
        <taxon>Bacteria</taxon>
        <taxon>Pseudomonadati</taxon>
        <taxon>Pseudomonadota</taxon>
        <taxon>Alphaproteobacteria</taxon>
        <taxon>Hyphomicrobiales</taxon>
        <taxon>Rhizobiaceae</taxon>
        <taxon>Hoeflea</taxon>
    </lineage>
</organism>
<gene>
    <name evidence="3" type="ORF">SAMN05877838_3057</name>
</gene>
<evidence type="ECO:0000256" key="2">
    <source>
        <dbReference type="SAM" id="SignalP"/>
    </source>
</evidence>
<name>A0A286IDJ2_9HYPH</name>
<dbReference type="GO" id="GO:0055085">
    <property type="term" value="P:transmembrane transport"/>
    <property type="evidence" value="ECO:0007669"/>
    <property type="project" value="InterPro"/>
</dbReference>
<reference evidence="4" key="1">
    <citation type="submission" date="2017-08" db="EMBL/GenBank/DDBJ databases">
        <authorList>
            <person name="Varghese N."/>
            <person name="Submissions S."/>
        </authorList>
    </citation>
    <scope>NUCLEOTIDE SEQUENCE [LARGE SCALE GENOMIC DNA]</scope>
    <source>
        <strain evidence="4">KCTC 23107</strain>
    </source>
</reference>